<evidence type="ECO:0000313" key="3">
    <source>
        <dbReference type="EMBL" id="KAG7313472.1"/>
    </source>
</evidence>
<keyword evidence="2" id="KW-0999">Mitochondrion inner membrane</keyword>
<keyword evidence="2" id="KW-0813">Transport</keyword>
<comment type="subcellular location">
    <subcellularLocation>
        <location evidence="2">Mitochondrion inner membrane</location>
        <topology evidence="2">Peripheral membrane protein</topology>
        <orientation evidence="2">Matrix side</orientation>
    </subcellularLocation>
</comment>
<sequence length="173" mass="20387">MLKIITLCHQNYFIKLFEMSLLGLDKWARLIKIIIHNGGIRKSLQTLWYTDTLKEGEYKGTDCNGNKYYENQRYMIARSRWVKYNLIYGFDYDASQIPPEWYGWLHYKTDRLPCEDPAKLELKADCRAQKWLQPTSENMSGTAKAYVPYSTTKSNICVWDGKSKTTRDSENQN</sequence>
<dbReference type="EMBL" id="JAHIBW010000001">
    <property type="protein sequence ID" value="KAG7313472.1"/>
    <property type="molecule type" value="Genomic_DNA"/>
</dbReference>
<keyword evidence="4" id="KW-1185">Reference proteome</keyword>
<dbReference type="PANTHER" id="PTHR12910:SF2">
    <property type="entry name" value="NADH DEHYDROGENASE [UBIQUINONE] 1 ALPHA SUBCOMPLEX SUBUNIT 12"/>
    <property type="match status" value="1"/>
</dbReference>
<evidence type="ECO:0000256" key="1">
    <source>
        <dbReference type="ARBA" id="ARBA00007355"/>
    </source>
</evidence>
<comment type="function">
    <text evidence="2">Accessory subunit of the mitochondrial membrane respiratory chain NADH dehydrogenase (Complex I), that is believed not to be involved in catalysis. Complex I functions in the transfer of electrons from NADH to the respiratory chain. The immediate electron acceptor for the enzyme is believed to be ubiquinone.</text>
</comment>
<comment type="similarity">
    <text evidence="1 2">Belongs to the complex I NDUFA12 subunit family.</text>
</comment>
<name>A0ABQ7R837_PLUXY</name>
<organism evidence="3 4">
    <name type="scientific">Plutella xylostella</name>
    <name type="common">Diamondback moth</name>
    <name type="synonym">Plutella maculipennis</name>
    <dbReference type="NCBI Taxonomy" id="51655"/>
    <lineage>
        <taxon>Eukaryota</taxon>
        <taxon>Metazoa</taxon>
        <taxon>Ecdysozoa</taxon>
        <taxon>Arthropoda</taxon>
        <taxon>Hexapoda</taxon>
        <taxon>Insecta</taxon>
        <taxon>Pterygota</taxon>
        <taxon>Neoptera</taxon>
        <taxon>Endopterygota</taxon>
        <taxon>Lepidoptera</taxon>
        <taxon>Glossata</taxon>
        <taxon>Ditrysia</taxon>
        <taxon>Yponomeutoidea</taxon>
        <taxon>Plutellidae</taxon>
        <taxon>Plutella</taxon>
    </lineage>
</organism>
<evidence type="ECO:0000256" key="2">
    <source>
        <dbReference type="RuleBase" id="RU363103"/>
    </source>
</evidence>
<keyword evidence="2" id="KW-0679">Respiratory chain</keyword>
<gene>
    <name evidence="3" type="ORF">JYU34_000604</name>
</gene>
<protein>
    <recommendedName>
        <fullName evidence="2">NADH dehydrogenase [ubiquinone] 1 alpha subcomplex subunit 12</fullName>
    </recommendedName>
</protein>
<dbReference type="PANTHER" id="PTHR12910">
    <property type="entry name" value="NADH-UBIQUINONE OXIDOREDUCTASE SUBUNIT B17.2"/>
    <property type="match status" value="1"/>
</dbReference>
<evidence type="ECO:0000313" key="4">
    <source>
        <dbReference type="Proteomes" id="UP000823941"/>
    </source>
</evidence>
<keyword evidence="2" id="KW-0472">Membrane</keyword>
<dbReference type="Pfam" id="PF05071">
    <property type="entry name" value="NDUFA12"/>
    <property type="match status" value="1"/>
</dbReference>
<accession>A0ABQ7R837</accession>
<keyword evidence="2" id="KW-0496">Mitochondrion</keyword>
<comment type="subunit">
    <text evidence="2">Complex I is composed of 45 different subunits.</text>
</comment>
<dbReference type="Proteomes" id="UP000823941">
    <property type="component" value="Chromosome 1"/>
</dbReference>
<keyword evidence="2" id="KW-0249">Electron transport</keyword>
<reference evidence="3 4" key="1">
    <citation type="submission" date="2021-06" db="EMBL/GenBank/DDBJ databases">
        <title>A haploid diamondback moth (Plutella xylostella L.) genome assembly resolves 31 chromosomes and identifies a diamide resistance mutation.</title>
        <authorList>
            <person name="Ward C.M."/>
            <person name="Perry K.D."/>
            <person name="Baker G."/>
            <person name="Powis K."/>
            <person name="Heckel D.G."/>
            <person name="Baxter S.W."/>
        </authorList>
    </citation>
    <scope>NUCLEOTIDE SEQUENCE [LARGE SCALE GENOMIC DNA]</scope>
    <source>
        <strain evidence="3 4">LV</strain>
        <tissue evidence="3">Single pupa</tissue>
    </source>
</reference>
<comment type="caution">
    <text evidence="3">The sequence shown here is derived from an EMBL/GenBank/DDBJ whole genome shotgun (WGS) entry which is preliminary data.</text>
</comment>
<proteinExistence type="inferred from homology"/>
<dbReference type="InterPro" id="IPR007763">
    <property type="entry name" value="NDUFA12"/>
</dbReference>